<dbReference type="InterPro" id="IPR046826">
    <property type="entry name" value="PDH_N"/>
</dbReference>
<dbReference type="Gene3D" id="1.10.3660.10">
    <property type="entry name" value="6-phosphogluconate dehydrogenase C-terminal like domain"/>
    <property type="match status" value="1"/>
</dbReference>
<dbReference type="Pfam" id="PF20463">
    <property type="entry name" value="PDH_C"/>
    <property type="match status" value="1"/>
</dbReference>
<dbReference type="PROSITE" id="PS51176">
    <property type="entry name" value="PDH_ADH"/>
    <property type="match status" value="1"/>
</dbReference>
<evidence type="ECO:0000259" key="3">
    <source>
        <dbReference type="PROSITE" id="PS51176"/>
    </source>
</evidence>
<keyword evidence="5" id="KW-1185">Reference proteome</keyword>
<dbReference type="GO" id="GO:0008977">
    <property type="term" value="F:prephenate dehydrogenase (NAD+) activity"/>
    <property type="evidence" value="ECO:0007669"/>
    <property type="project" value="UniProtKB-EC"/>
</dbReference>
<comment type="similarity">
    <text evidence="1">Belongs to the prephenate/arogenate dehydrogenase family.</text>
</comment>
<keyword evidence="2 4" id="KW-0560">Oxidoreductase</keyword>
<reference evidence="4 5" key="1">
    <citation type="submission" date="2018-11" db="EMBL/GenBank/DDBJ databases">
        <title>Draft genome sequence of Gordonia sp. RS15-1S isolated from rice stems.</title>
        <authorList>
            <person name="Muangham S."/>
        </authorList>
    </citation>
    <scope>NUCLEOTIDE SEQUENCE [LARGE SCALE GENOMIC DNA]</scope>
    <source>
        <strain evidence="4 5">RS15-1S</strain>
    </source>
</reference>
<organism evidence="4 5">
    <name type="scientific">Gordonia oryzae</name>
    <dbReference type="NCBI Taxonomy" id="2487349"/>
    <lineage>
        <taxon>Bacteria</taxon>
        <taxon>Bacillati</taxon>
        <taxon>Actinomycetota</taxon>
        <taxon>Actinomycetes</taxon>
        <taxon>Mycobacteriales</taxon>
        <taxon>Gordoniaceae</taxon>
        <taxon>Gordonia</taxon>
    </lineage>
</organism>
<dbReference type="InterPro" id="IPR008927">
    <property type="entry name" value="6-PGluconate_DH-like_C_sf"/>
</dbReference>
<proteinExistence type="inferred from homology"/>
<dbReference type="Proteomes" id="UP000267536">
    <property type="component" value="Unassembled WGS sequence"/>
</dbReference>
<gene>
    <name evidence="4" type="ORF">EF294_07310</name>
</gene>
<dbReference type="GO" id="GO:0006571">
    <property type="term" value="P:tyrosine biosynthetic process"/>
    <property type="evidence" value="ECO:0007669"/>
    <property type="project" value="InterPro"/>
</dbReference>
<name>A0A3N4GVZ7_9ACTN</name>
<dbReference type="SUPFAM" id="SSF48179">
    <property type="entry name" value="6-phosphogluconate dehydrogenase C-terminal domain-like"/>
    <property type="match status" value="1"/>
</dbReference>
<dbReference type="EMBL" id="RKMH01000004">
    <property type="protein sequence ID" value="RPA64886.1"/>
    <property type="molecule type" value="Genomic_DNA"/>
</dbReference>
<comment type="caution">
    <text evidence="4">The sequence shown here is derived from an EMBL/GenBank/DDBJ whole genome shotgun (WGS) entry which is preliminary data.</text>
</comment>
<dbReference type="Pfam" id="PF02153">
    <property type="entry name" value="PDH_N"/>
    <property type="match status" value="1"/>
</dbReference>
<dbReference type="EC" id="1.3.1.12" evidence="4"/>
<feature type="domain" description="Prephenate/arogenate dehydrogenase" evidence="3">
    <location>
        <begin position="8"/>
        <end position="292"/>
    </location>
</feature>
<protein>
    <submittedName>
        <fullName evidence="4">Prephenate dehydrogenase</fullName>
        <ecNumber evidence="4">1.3.1.12</ecNumber>
    </submittedName>
</protein>
<evidence type="ECO:0000256" key="2">
    <source>
        <dbReference type="ARBA" id="ARBA00023002"/>
    </source>
</evidence>
<evidence type="ECO:0000313" key="5">
    <source>
        <dbReference type="Proteomes" id="UP000267536"/>
    </source>
</evidence>
<evidence type="ECO:0000313" key="4">
    <source>
        <dbReference type="EMBL" id="RPA64886.1"/>
    </source>
</evidence>
<dbReference type="InterPro" id="IPR036291">
    <property type="entry name" value="NAD(P)-bd_dom_sf"/>
</dbReference>
<dbReference type="SUPFAM" id="SSF51735">
    <property type="entry name" value="NAD(P)-binding Rossmann-fold domains"/>
    <property type="match status" value="1"/>
</dbReference>
<dbReference type="PANTHER" id="PTHR21363">
    <property type="entry name" value="PREPHENATE DEHYDROGENASE"/>
    <property type="match status" value="1"/>
</dbReference>
<dbReference type="AlphaFoldDB" id="A0A3N4GVZ7"/>
<sequence>MVTDIRSTPVCILGLGLIGGSMMRALDASGASSFGYNRSSATVEHARADGHDASTDLAATLDRAADTDAVIVLATPVTTIEPIVSAIAEHAAGCLITDVISVKVPVAEIFRRLFPNARYVGGHPMAGSSLSGWEATDPALFTDAMWMVTTEDWTDAEDWRVVAGLARALGAAVVPAANDAHDRAVAAISHVPHLTAAATAAVGAAESALAIRLAAGSFRDGTRVAGTAPQLQRAMIEANGIAVLNTLSEVIDRLTAARDELRDHGTTQVLIDDGYRARHAYEAMANAPRVAITGVEPGAAGWQAEMRRQAHRGSVWLG</sequence>
<dbReference type="NCBIfam" id="NF005108">
    <property type="entry name" value="PRK06545.1-6"/>
    <property type="match status" value="1"/>
</dbReference>
<evidence type="ECO:0000256" key="1">
    <source>
        <dbReference type="ARBA" id="ARBA00007964"/>
    </source>
</evidence>
<dbReference type="InterPro" id="IPR046825">
    <property type="entry name" value="PDH_C"/>
</dbReference>
<dbReference type="Gene3D" id="3.40.50.720">
    <property type="entry name" value="NAD(P)-binding Rossmann-like Domain"/>
    <property type="match status" value="1"/>
</dbReference>
<dbReference type="GO" id="GO:0004665">
    <property type="term" value="F:prephenate dehydrogenase (NADP+) activity"/>
    <property type="evidence" value="ECO:0007669"/>
    <property type="project" value="InterPro"/>
</dbReference>
<dbReference type="RefSeq" id="WP_123927413.1">
    <property type="nucleotide sequence ID" value="NZ_JBPSDP010000004.1"/>
</dbReference>
<dbReference type="OrthoDB" id="9802008at2"/>
<dbReference type="InterPro" id="IPR050812">
    <property type="entry name" value="Preph/Arog_dehydrog"/>
</dbReference>
<accession>A0A3N4GVZ7</accession>
<dbReference type="InterPro" id="IPR003099">
    <property type="entry name" value="Prephen_DH"/>
</dbReference>
<dbReference type="PANTHER" id="PTHR21363:SF0">
    <property type="entry name" value="PREPHENATE DEHYDROGENASE [NADP(+)]"/>
    <property type="match status" value="1"/>
</dbReference>
<dbReference type="GO" id="GO:0070403">
    <property type="term" value="F:NAD+ binding"/>
    <property type="evidence" value="ECO:0007669"/>
    <property type="project" value="InterPro"/>
</dbReference>